<evidence type="ECO:0000313" key="3">
    <source>
        <dbReference type="Proteomes" id="UP001278766"/>
    </source>
</evidence>
<reference evidence="2" key="2">
    <citation type="submission" date="2023-06" db="EMBL/GenBank/DDBJ databases">
        <authorList>
            <consortium name="Lawrence Berkeley National Laboratory"/>
            <person name="Haridas S."/>
            <person name="Hensen N."/>
            <person name="Bonometti L."/>
            <person name="Westerberg I."/>
            <person name="Brannstrom I.O."/>
            <person name="Guillou S."/>
            <person name="Cros-Aarteil S."/>
            <person name="Calhoun S."/>
            <person name="Kuo A."/>
            <person name="Mondo S."/>
            <person name="Pangilinan J."/>
            <person name="Riley R."/>
            <person name="Labutti K."/>
            <person name="Andreopoulos B."/>
            <person name="Lipzen A."/>
            <person name="Chen C."/>
            <person name="Yanf M."/>
            <person name="Daum C."/>
            <person name="Ng V."/>
            <person name="Clum A."/>
            <person name="Steindorff A."/>
            <person name="Ohm R."/>
            <person name="Martin F."/>
            <person name="Silar P."/>
            <person name="Natvig D."/>
            <person name="Lalanne C."/>
            <person name="Gautier V."/>
            <person name="Ament-Velasquez S.L."/>
            <person name="Kruys A."/>
            <person name="Hutchinson M.I."/>
            <person name="Powell A.J."/>
            <person name="Barry K."/>
            <person name="Miller A.N."/>
            <person name="Grigoriev I.V."/>
            <person name="Debuchy R."/>
            <person name="Gladieux P."/>
            <person name="Thoren M.H."/>
            <person name="Johannesson H."/>
        </authorList>
    </citation>
    <scope>NUCLEOTIDE SEQUENCE</scope>
    <source>
        <strain evidence="2">CBS 168.71</strain>
    </source>
</reference>
<dbReference type="RefSeq" id="XP_062662231.1">
    <property type="nucleotide sequence ID" value="XM_062803111.1"/>
</dbReference>
<dbReference type="EMBL" id="JAUEPN010000002">
    <property type="protein sequence ID" value="KAK3298717.1"/>
    <property type="molecule type" value="Genomic_DNA"/>
</dbReference>
<dbReference type="GeneID" id="87840059"/>
<reference evidence="2" key="1">
    <citation type="journal article" date="2023" name="Mol. Phylogenet. Evol.">
        <title>Genome-scale phylogeny and comparative genomics of the fungal order Sordariales.</title>
        <authorList>
            <person name="Hensen N."/>
            <person name="Bonometti L."/>
            <person name="Westerberg I."/>
            <person name="Brannstrom I.O."/>
            <person name="Guillou S."/>
            <person name="Cros-Aarteil S."/>
            <person name="Calhoun S."/>
            <person name="Haridas S."/>
            <person name="Kuo A."/>
            <person name="Mondo S."/>
            <person name="Pangilinan J."/>
            <person name="Riley R."/>
            <person name="LaButti K."/>
            <person name="Andreopoulos B."/>
            <person name="Lipzen A."/>
            <person name="Chen C."/>
            <person name="Yan M."/>
            <person name="Daum C."/>
            <person name="Ng V."/>
            <person name="Clum A."/>
            <person name="Steindorff A."/>
            <person name="Ohm R.A."/>
            <person name="Martin F."/>
            <person name="Silar P."/>
            <person name="Natvig D.O."/>
            <person name="Lalanne C."/>
            <person name="Gautier V."/>
            <person name="Ament-Velasquez S.L."/>
            <person name="Kruys A."/>
            <person name="Hutchinson M.I."/>
            <person name="Powell A.J."/>
            <person name="Barry K."/>
            <person name="Miller A.N."/>
            <person name="Grigoriev I.V."/>
            <person name="Debuchy R."/>
            <person name="Gladieux P."/>
            <person name="Hiltunen Thoren M."/>
            <person name="Johannesson H."/>
        </authorList>
    </citation>
    <scope>NUCLEOTIDE SEQUENCE</scope>
    <source>
        <strain evidence="2">CBS 168.71</strain>
    </source>
</reference>
<gene>
    <name evidence="2" type="ORF">B0H64DRAFT_385910</name>
</gene>
<evidence type="ECO:0008006" key="4">
    <source>
        <dbReference type="Google" id="ProtNLM"/>
    </source>
</evidence>
<dbReference type="AlphaFoldDB" id="A0AAE0HLG0"/>
<comment type="caution">
    <text evidence="2">The sequence shown here is derived from an EMBL/GenBank/DDBJ whole genome shotgun (WGS) entry which is preliminary data.</text>
</comment>
<feature type="chain" id="PRO_5041902574" description="Secreted protein" evidence="1">
    <location>
        <begin position="22"/>
        <end position="70"/>
    </location>
</feature>
<organism evidence="2 3">
    <name type="scientific">Chaetomium fimeti</name>
    <dbReference type="NCBI Taxonomy" id="1854472"/>
    <lineage>
        <taxon>Eukaryota</taxon>
        <taxon>Fungi</taxon>
        <taxon>Dikarya</taxon>
        <taxon>Ascomycota</taxon>
        <taxon>Pezizomycotina</taxon>
        <taxon>Sordariomycetes</taxon>
        <taxon>Sordariomycetidae</taxon>
        <taxon>Sordariales</taxon>
        <taxon>Chaetomiaceae</taxon>
        <taxon>Chaetomium</taxon>
    </lineage>
</organism>
<dbReference type="Proteomes" id="UP001278766">
    <property type="component" value="Unassembled WGS sequence"/>
</dbReference>
<keyword evidence="3" id="KW-1185">Reference proteome</keyword>
<protein>
    <recommendedName>
        <fullName evidence="4">Secreted protein</fullName>
    </recommendedName>
</protein>
<evidence type="ECO:0000313" key="2">
    <source>
        <dbReference type="EMBL" id="KAK3298717.1"/>
    </source>
</evidence>
<sequence>MLGVGLLLLGLGLGLLGHVASRCLVSVSSIGEGVGCITGRCCVLELQVGGSVIYRVFTPTLYTRATWLLP</sequence>
<evidence type="ECO:0000256" key="1">
    <source>
        <dbReference type="SAM" id="SignalP"/>
    </source>
</evidence>
<keyword evidence="1" id="KW-0732">Signal</keyword>
<accession>A0AAE0HLG0</accession>
<feature type="signal peptide" evidence="1">
    <location>
        <begin position="1"/>
        <end position="21"/>
    </location>
</feature>
<proteinExistence type="predicted"/>
<name>A0AAE0HLG0_9PEZI</name>